<evidence type="ECO:0000313" key="2">
    <source>
        <dbReference type="Proteomes" id="UP000823775"/>
    </source>
</evidence>
<comment type="caution">
    <text evidence="1">The sequence shown here is derived from an EMBL/GenBank/DDBJ whole genome shotgun (WGS) entry which is preliminary data.</text>
</comment>
<dbReference type="Proteomes" id="UP000823775">
    <property type="component" value="Unassembled WGS sequence"/>
</dbReference>
<protein>
    <submittedName>
        <fullName evidence="1">Uncharacterized protein</fullName>
    </submittedName>
</protein>
<keyword evidence="2" id="KW-1185">Reference proteome</keyword>
<name>A0ABS8Y2D0_DATST</name>
<evidence type="ECO:0000313" key="1">
    <source>
        <dbReference type="EMBL" id="MCE5166100.1"/>
    </source>
</evidence>
<gene>
    <name evidence="1" type="ORF">HAX54_014777</name>
</gene>
<dbReference type="EMBL" id="JACEIK010019260">
    <property type="protein sequence ID" value="MCE5166100.1"/>
    <property type="molecule type" value="Genomic_DNA"/>
</dbReference>
<sequence length="183" mass="19350">MICDLSDSSVGGDFSVVDDGVGENEKKGFPAGGSGAISPVLWVWVVKFSIPVWPENMEDEEQEMVGGGCCCFVGATPSPAVERTERGGRWCDGDPVVCCPAVEKERVKAEGFAGSYGGMMVFWSFSVGSFPAVDDEGGEVGCWATERRNEEEGVVVVVRFSPVGGGFGHRTVRGREEGGEGLP</sequence>
<accession>A0ABS8Y2D0</accession>
<organism evidence="1 2">
    <name type="scientific">Datura stramonium</name>
    <name type="common">Jimsonweed</name>
    <name type="synonym">Common thornapple</name>
    <dbReference type="NCBI Taxonomy" id="4076"/>
    <lineage>
        <taxon>Eukaryota</taxon>
        <taxon>Viridiplantae</taxon>
        <taxon>Streptophyta</taxon>
        <taxon>Embryophyta</taxon>
        <taxon>Tracheophyta</taxon>
        <taxon>Spermatophyta</taxon>
        <taxon>Magnoliopsida</taxon>
        <taxon>eudicotyledons</taxon>
        <taxon>Gunneridae</taxon>
        <taxon>Pentapetalae</taxon>
        <taxon>asterids</taxon>
        <taxon>lamiids</taxon>
        <taxon>Solanales</taxon>
        <taxon>Solanaceae</taxon>
        <taxon>Solanoideae</taxon>
        <taxon>Datureae</taxon>
        <taxon>Datura</taxon>
    </lineage>
</organism>
<reference evidence="1 2" key="1">
    <citation type="journal article" date="2021" name="BMC Genomics">
        <title>Datura genome reveals duplications of psychoactive alkaloid biosynthetic genes and high mutation rate following tissue culture.</title>
        <authorList>
            <person name="Rajewski A."/>
            <person name="Carter-House D."/>
            <person name="Stajich J."/>
            <person name="Litt A."/>
        </authorList>
    </citation>
    <scope>NUCLEOTIDE SEQUENCE [LARGE SCALE GENOMIC DNA]</scope>
    <source>
        <strain evidence="1">AR-01</strain>
    </source>
</reference>
<proteinExistence type="predicted"/>